<reference evidence="7" key="1">
    <citation type="journal article" date="2019" name="Int. J. Syst. Evol. Microbiol.">
        <title>The Global Catalogue of Microorganisms (GCM) 10K type strain sequencing project: providing services to taxonomists for standard genome sequencing and annotation.</title>
        <authorList>
            <consortium name="The Broad Institute Genomics Platform"/>
            <consortium name="The Broad Institute Genome Sequencing Center for Infectious Disease"/>
            <person name="Wu L."/>
            <person name="Ma J."/>
        </authorList>
    </citation>
    <scope>NUCLEOTIDE SEQUENCE [LARGE SCALE GENOMIC DNA]</scope>
    <source>
        <strain evidence="7">KCTC 12847</strain>
    </source>
</reference>
<dbReference type="InterPro" id="IPR018392">
    <property type="entry name" value="LysM"/>
</dbReference>
<keyword evidence="1" id="KW-0175">Coiled coil</keyword>
<accession>A0ABV7M0R6</accession>
<dbReference type="InterPro" id="IPR020012">
    <property type="entry name" value="LysM_FimV"/>
</dbReference>
<evidence type="ECO:0000259" key="5">
    <source>
        <dbReference type="PROSITE" id="PS51782"/>
    </source>
</evidence>
<dbReference type="Gene3D" id="1.25.40.10">
    <property type="entry name" value="Tetratricopeptide repeat domain"/>
    <property type="match status" value="1"/>
</dbReference>
<evidence type="ECO:0000256" key="4">
    <source>
        <dbReference type="SAM" id="SignalP"/>
    </source>
</evidence>
<comment type="caution">
    <text evidence="6">The sequence shown here is derived from an EMBL/GenBank/DDBJ whole genome shotgun (WGS) entry which is preliminary data.</text>
</comment>
<protein>
    <submittedName>
        <fullName evidence="6">FimV family protein</fullName>
    </submittedName>
</protein>
<evidence type="ECO:0000256" key="3">
    <source>
        <dbReference type="SAM" id="Phobius"/>
    </source>
</evidence>
<feature type="region of interest" description="Disordered" evidence="2">
    <location>
        <begin position="291"/>
        <end position="317"/>
    </location>
</feature>
<dbReference type="EMBL" id="JBHRUH010000015">
    <property type="protein sequence ID" value="MFC3292339.1"/>
    <property type="molecule type" value="Genomic_DNA"/>
</dbReference>
<dbReference type="Proteomes" id="UP001595640">
    <property type="component" value="Unassembled WGS sequence"/>
</dbReference>
<dbReference type="InterPro" id="IPR011990">
    <property type="entry name" value="TPR-like_helical_dom_sf"/>
</dbReference>
<feature type="coiled-coil region" evidence="1">
    <location>
        <begin position="325"/>
        <end position="373"/>
    </location>
</feature>
<feature type="region of interest" description="Disordered" evidence="2">
    <location>
        <begin position="690"/>
        <end position="709"/>
    </location>
</feature>
<evidence type="ECO:0000313" key="6">
    <source>
        <dbReference type="EMBL" id="MFC3292339.1"/>
    </source>
</evidence>
<sequence>MRRTVSLAVLATLATASPGLHALGLAEPEVRSSLSEPLQARIAISDLDGLDPSHLRVRLANAEAFTQAGLSRSALAESVQMSLSRQEGQLSVMLSTDKPVHEPYLDLLLALEWPNGTHRRQVTLLLDPPGYATTAALIGNGTTSSEQVPHIAQSTPLPSASPMRSTERLPAVPVGQAHRIEVKPGDTLGRIAERVSRPAGVSVEQMMMALFRTNQTAFPGGNINSLRAGAVLEVPAQEQLLADSASNARQQVIQQNQVWQSAGRDDTASTGAETPRLTLLSDAELAAEAVSASSEVRDSGLHQPDAAENAQAEASAPLRDEAARLAALEANWQASRAALAEVRDERDRLQNEIASLREDMDALREQLSQSVVAPPARVAEEPVQPLAITSPTASTSSSAAQATVTTASSGAQAKTGLWQSIVDQATLIGGGAIALLLMVWVIIRRRSQREPDEGGDYSFQQPMGDSGVPDFVEKVPATVPLSVASPSESAPQAETINEADIFIAYGRYEQACELLEKSLEGEPERHDLRLKLLIAYTELGMRDAAKKEAAHLMEHADNDCRSEAVQLMARFKDNDDQLTEEKGTTTSFLVRGRQGGGKDGGSGGFGATASEDLSTRILDETVHIEDAVDNVFADVERIIDYEPPSLEPEYEPRRDELQQPSVDFPEFTERSSLGGFDDAGWDIEEVAFEPLNLDNDQPATDTTKIKPER</sequence>
<dbReference type="Pfam" id="PF14559">
    <property type="entry name" value="TPR_19"/>
    <property type="match status" value="1"/>
</dbReference>
<keyword evidence="3" id="KW-0812">Transmembrane</keyword>
<keyword evidence="7" id="KW-1185">Reference proteome</keyword>
<evidence type="ECO:0000256" key="1">
    <source>
        <dbReference type="SAM" id="Coils"/>
    </source>
</evidence>
<name>A0ABV7M0R6_9GAMM</name>
<dbReference type="CDD" id="cd00118">
    <property type="entry name" value="LysM"/>
    <property type="match status" value="1"/>
</dbReference>
<dbReference type="NCBIfam" id="TIGR03505">
    <property type="entry name" value="FimV_core"/>
    <property type="match status" value="1"/>
</dbReference>
<feature type="compositionally biased region" description="Low complexity" evidence="2">
    <location>
        <begin position="306"/>
        <end position="317"/>
    </location>
</feature>
<keyword evidence="3" id="KW-1133">Transmembrane helix</keyword>
<proteinExistence type="predicted"/>
<feature type="signal peptide" evidence="4">
    <location>
        <begin position="1"/>
        <end position="22"/>
    </location>
</feature>
<dbReference type="InterPro" id="IPR036779">
    <property type="entry name" value="LysM_dom_sf"/>
</dbReference>
<feature type="chain" id="PRO_5046320017" evidence="4">
    <location>
        <begin position="23"/>
        <end position="709"/>
    </location>
</feature>
<evidence type="ECO:0000256" key="2">
    <source>
        <dbReference type="SAM" id="MobiDB-lite"/>
    </source>
</evidence>
<feature type="region of interest" description="Disordered" evidence="2">
    <location>
        <begin position="643"/>
        <end position="676"/>
    </location>
</feature>
<keyword evidence="3" id="KW-0472">Membrane</keyword>
<organism evidence="6 7">
    <name type="scientific">Modicisalibacter luteus</name>
    <dbReference type="NCBI Taxonomy" id="453962"/>
    <lineage>
        <taxon>Bacteria</taxon>
        <taxon>Pseudomonadati</taxon>
        <taxon>Pseudomonadota</taxon>
        <taxon>Gammaproteobacteria</taxon>
        <taxon>Oceanospirillales</taxon>
        <taxon>Halomonadaceae</taxon>
        <taxon>Modicisalibacter</taxon>
    </lineage>
</organism>
<dbReference type="SUPFAM" id="SSF48452">
    <property type="entry name" value="TPR-like"/>
    <property type="match status" value="1"/>
</dbReference>
<gene>
    <name evidence="6" type="ORF">ACFOEI_09665</name>
</gene>
<keyword evidence="4" id="KW-0732">Signal</keyword>
<dbReference type="Gene3D" id="3.10.350.10">
    <property type="entry name" value="LysM domain"/>
    <property type="match status" value="1"/>
</dbReference>
<evidence type="ECO:0000313" key="7">
    <source>
        <dbReference type="Proteomes" id="UP001595640"/>
    </source>
</evidence>
<dbReference type="RefSeq" id="WP_169338659.1">
    <property type="nucleotide sequence ID" value="NZ_BMXD01000002.1"/>
</dbReference>
<feature type="domain" description="LysM" evidence="5">
    <location>
        <begin position="178"/>
        <end position="234"/>
    </location>
</feature>
<dbReference type="InterPro" id="IPR057840">
    <property type="entry name" value="FimV_N"/>
</dbReference>
<feature type="transmembrane region" description="Helical" evidence="3">
    <location>
        <begin position="425"/>
        <end position="443"/>
    </location>
</feature>
<dbReference type="Pfam" id="PF25800">
    <property type="entry name" value="FimV_N"/>
    <property type="match status" value="1"/>
</dbReference>
<dbReference type="PROSITE" id="PS51782">
    <property type="entry name" value="LYSM"/>
    <property type="match status" value="1"/>
</dbReference>